<proteinExistence type="inferred from homology"/>
<keyword evidence="5 9" id="KW-0479">Metal-binding</keyword>
<evidence type="ECO:0000256" key="9">
    <source>
        <dbReference type="RuleBase" id="RU364116"/>
    </source>
</evidence>
<dbReference type="InterPro" id="IPR006638">
    <property type="entry name" value="Elp3/MiaA/NifB-like_rSAM"/>
</dbReference>
<evidence type="ECO:0000313" key="11">
    <source>
        <dbReference type="EMBL" id="MBI4727125.1"/>
    </source>
</evidence>
<dbReference type="SFLD" id="SFLDS00029">
    <property type="entry name" value="Radical_SAM"/>
    <property type="match status" value="1"/>
</dbReference>
<dbReference type="InterPro" id="IPR034505">
    <property type="entry name" value="Coproporphyrinogen-III_oxidase"/>
</dbReference>
<dbReference type="SFLD" id="SFLDF00288">
    <property type="entry name" value="HemN-like__clustered_with_nucl"/>
    <property type="match status" value="1"/>
</dbReference>
<keyword evidence="9" id="KW-0004">4Fe-4S</keyword>
<dbReference type="Proteomes" id="UP000736328">
    <property type="component" value="Unassembled WGS sequence"/>
</dbReference>
<evidence type="ECO:0000256" key="1">
    <source>
        <dbReference type="ARBA" id="ARBA00006100"/>
    </source>
</evidence>
<feature type="domain" description="Radical SAM core" evidence="10">
    <location>
        <begin position="1"/>
        <end position="228"/>
    </location>
</feature>
<dbReference type="SFLD" id="SFLDF00562">
    <property type="entry name" value="HemN-like__clustered_with_heat"/>
    <property type="match status" value="1"/>
</dbReference>
<name>A0A933IB05_UNCT6</name>
<protein>
    <recommendedName>
        <fullName evidence="2 9">Heme chaperone HemW</fullName>
    </recommendedName>
</protein>
<dbReference type="NCBIfam" id="TIGR00539">
    <property type="entry name" value="hemN_rel"/>
    <property type="match status" value="1"/>
</dbReference>
<keyword evidence="8 9" id="KW-0143">Chaperone</keyword>
<dbReference type="PROSITE" id="PS51918">
    <property type="entry name" value="RADICAL_SAM"/>
    <property type="match status" value="1"/>
</dbReference>
<dbReference type="PANTHER" id="PTHR13932">
    <property type="entry name" value="COPROPORPHYRINIGEN III OXIDASE"/>
    <property type="match status" value="1"/>
</dbReference>
<dbReference type="GO" id="GO:0005737">
    <property type="term" value="C:cytoplasm"/>
    <property type="evidence" value="ECO:0007669"/>
    <property type="project" value="UniProtKB-SubCell"/>
</dbReference>
<keyword evidence="9" id="KW-0963">Cytoplasm</keyword>
<dbReference type="Pfam" id="PF06969">
    <property type="entry name" value="HemN_C"/>
    <property type="match status" value="1"/>
</dbReference>
<dbReference type="SMART" id="SM00729">
    <property type="entry name" value="Elp3"/>
    <property type="match status" value="1"/>
</dbReference>
<dbReference type="InterPro" id="IPR013785">
    <property type="entry name" value="Aldolase_TIM"/>
</dbReference>
<evidence type="ECO:0000259" key="10">
    <source>
        <dbReference type="PROSITE" id="PS51918"/>
    </source>
</evidence>
<evidence type="ECO:0000313" key="12">
    <source>
        <dbReference type="Proteomes" id="UP000736328"/>
    </source>
</evidence>
<accession>A0A933IB05</accession>
<dbReference type="GO" id="GO:0006779">
    <property type="term" value="P:porphyrin-containing compound biosynthetic process"/>
    <property type="evidence" value="ECO:0007669"/>
    <property type="project" value="InterPro"/>
</dbReference>
<organism evidence="11 12">
    <name type="scientific">candidate division TA06 bacterium</name>
    <dbReference type="NCBI Taxonomy" id="2250710"/>
    <lineage>
        <taxon>Bacteria</taxon>
        <taxon>Bacteria division TA06</taxon>
    </lineage>
</organism>
<keyword evidence="7 9" id="KW-0411">Iron-sulfur</keyword>
<dbReference type="InterPro" id="IPR058240">
    <property type="entry name" value="rSAM_sf"/>
</dbReference>
<evidence type="ECO:0000256" key="8">
    <source>
        <dbReference type="ARBA" id="ARBA00023186"/>
    </source>
</evidence>
<dbReference type="Gene3D" id="3.20.20.70">
    <property type="entry name" value="Aldolase class I"/>
    <property type="match status" value="1"/>
</dbReference>
<evidence type="ECO:0000256" key="6">
    <source>
        <dbReference type="ARBA" id="ARBA00023004"/>
    </source>
</evidence>
<dbReference type="InterPro" id="IPR010723">
    <property type="entry name" value="HemN_C"/>
</dbReference>
<dbReference type="InterPro" id="IPR007197">
    <property type="entry name" value="rSAM"/>
</dbReference>
<comment type="caution">
    <text evidence="11">The sequence shown here is derived from an EMBL/GenBank/DDBJ whole genome shotgun (WGS) entry which is preliminary data.</text>
</comment>
<gene>
    <name evidence="11" type="primary">hemW</name>
    <name evidence="11" type="ORF">HY768_07880</name>
</gene>
<keyword evidence="6 9" id="KW-0408">Iron</keyword>
<dbReference type="SFLD" id="SFLDG01065">
    <property type="entry name" value="anaerobic_coproporphyrinogen-I"/>
    <property type="match status" value="1"/>
</dbReference>
<dbReference type="GO" id="GO:0004109">
    <property type="term" value="F:coproporphyrinogen oxidase activity"/>
    <property type="evidence" value="ECO:0007669"/>
    <property type="project" value="InterPro"/>
</dbReference>
<comment type="similarity">
    <text evidence="1">Belongs to the anaerobic coproporphyrinogen-III oxidase family. HemW subfamily.</text>
</comment>
<dbReference type="Pfam" id="PF04055">
    <property type="entry name" value="Radical_SAM"/>
    <property type="match status" value="1"/>
</dbReference>
<dbReference type="SFLD" id="SFLDG01082">
    <property type="entry name" value="B12-binding_domain_containing"/>
    <property type="match status" value="1"/>
</dbReference>
<evidence type="ECO:0000256" key="7">
    <source>
        <dbReference type="ARBA" id="ARBA00023014"/>
    </source>
</evidence>
<dbReference type="GO" id="GO:0046872">
    <property type="term" value="F:metal ion binding"/>
    <property type="evidence" value="ECO:0007669"/>
    <property type="project" value="UniProtKB-UniRule"/>
</dbReference>
<reference evidence="11" key="1">
    <citation type="submission" date="2020-07" db="EMBL/GenBank/DDBJ databases">
        <title>Huge and variable diversity of episymbiotic CPR bacteria and DPANN archaea in groundwater ecosystems.</title>
        <authorList>
            <person name="He C.Y."/>
            <person name="Keren R."/>
            <person name="Whittaker M."/>
            <person name="Farag I.F."/>
            <person name="Doudna J."/>
            <person name="Cate J.H.D."/>
            <person name="Banfield J.F."/>
        </authorList>
    </citation>
    <scope>NUCLEOTIDE SEQUENCE</scope>
    <source>
        <strain evidence="11">NC_groundwater_1520_Pr4_B-0.1um_53_5</strain>
    </source>
</reference>
<dbReference type="GO" id="GO:0051539">
    <property type="term" value="F:4 iron, 4 sulfur cluster binding"/>
    <property type="evidence" value="ECO:0007669"/>
    <property type="project" value="UniProtKB-UniRule"/>
</dbReference>
<evidence type="ECO:0000256" key="4">
    <source>
        <dbReference type="ARBA" id="ARBA00022691"/>
    </source>
</evidence>
<evidence type="ECO:0000256" key="3">
    <source>
        <dbReference type="ARBA" id="ARBA00022617"/>
    </source>
</evidence>
<dbReference type="PANTHER" id="PTHR13932:SF5">
    <property type="entry name" value="RADICAL S-ADENOSYL METHIONINE DOMAIN-CONTAINING PROTEIN 1, MITOCHONDRIAL"/>
    <property type="match status" value="1"/>
</dbReference>
<sequence length="371" mass="42064">MNSVYIHIPFCLAKCHYCGFNSRPLRQPAELKKYFQALVREIAGHRNEIKDIKTIYLGGGTPTIASVALLGKAMNELRPWSSNAELTIEANPGTVTLEKLRFLRQMGFNRLSLGVQSFNDDLLKQMGRVHTGRQAANAFDLGSRAGFDNISLDLIYALPGQSLKDWKNDLEKALALGPRHISLYSLTYEKNTEFKKQKAEGRITPGDEETEADMYLEAVSRLDRAGLKRYEVSNFARKGFCSAHNINYWRAGDYLGFGAGAHSHRGGKRWSNMKNVERYLRSINGGQSPADFRETLSSEQQRFEALFLGLRMVRGIDIKEFQSKFGSSPLEHKPQVWLRWKEQGWAKWDKKYLRLTPKGLLLADGLAVDLV</sequence>
<dbReference type="AlphaFoldDB" id="A0A933IB05"/>
<evidence type="ECO:0000256" key="2">
    <source>
        <dbReference type="ARBA" id="ARBA00017228"/>
    </source>
</evidence>
<comment type="subcellular location">
    <subcellularLocation>
        <location evidence="9">Cytoplasm</location>
    </subcellularLocation>
</comment>
<keyword evidence="4 9" id="KW-0949">S-adenosyl-L-methionine</keyword>
<dbReference type="CDD" id="cd01335">
    <property type="entry name" value="Radical_SAM"/>
    <property type="match status" value="1"/>
</dbReference>
<comment type="function">
    <text evidence="9">Probably acts as a heme chaperone, transferring heme to an unknown acceptor. Binds one molecule of heme per monomer, possibly covalently. Binds 1 [4Fe-4S] cluster. The cluster is coordinated with 3 cysteines and an exchangeable S-adenosyl-L-methionine.</text>
</comment>
<evidence type="ECO:0000256" key="5">
    <source>
        <dbReference type="ARBA" id="ARBA00022723"/>
    </source>
</evidence>
<keyword evidence="3 9" id="KW-0349">Heme</keyword>
<dbReference type="EMBL" id="JACQXR010000103">
    <property type="protein sequence ID" value="MBI4727125.1"/>
    <property type="molecule type" value="Genomic_DNA"/>
</dbReference>
<dbReference type="InterPro" id="IPR004559">
    <property type="entry name" value="HemW-like"/>
</dbReference>
<dbReference type="SUPFAM" id="SSF102114">
    <property type="entry name" value="Radical SAM enzymes"/>
    <property type="match status" value="1"/>
</dbReference>